<feature type="binding site" evidence="2">
    <location>
        <position position="107"/>
    </location>
    <ligand>
        <name>Mn(2+)</name>
        <dbReference type="ChEBI" id="CHEBI:29035"/>
        <label>2</label>
    </ligand>
</feature>
<dbReference type="FunFam" id="3.30.70.360:FF:000001">
    <property type="entry name" value="N-acetyldiaminopimelate deacetylase"/>
    <property type="match status" value="1"/>
</dbReference>
<dbReference type="Proteomes" id="UP000289703">
    <property type="component" value="Unassembled WGS sequence"/>
</dbReference>
<dbReference type="AlphaFoldDB" id="A0A4Q1JR83"/>
<dbReference type="PIRSF" id="PIRSF005962">
    <property type="entry name" value="Pept_M20D_amidohydro"/>
    <property type="match status" value="1"/>
</dbReference>
<dbReference type="CDD" id="cd03886">
    <property type="entry name" value="M20_Acy1"/>
    <property type="match status" value="1"/>
</dbReference>
<evidence type="ECO:0000313" key="5">
    <source>
        <dbReference type="Proteomes" id="UP000289703"/>
    </source>
</evidence>
<evidence type="ECO:0000256" key="1">
    <source>
        <dbReference type="ARBA" id="ARBA00022801"/>
    </source>
</evidence>
<protein>
    <submittedName>
        <fullName evidence="4">Amidohydrolase</fullName>
    </submittedName>
</protein>
<dbReference type="PANTHER" id="PTHR11014:SF63">
    <property type="entry name" value="METALLOPEPTIDASE, PUTATIVE (AFU_ORTHOLOGUE AFUA_6G09600)-RELATED"/>
    <property type="match status" value="1"/>
</dbReference>
<evidence type="ECO:0000313" key="4">
    <source>
        <dbReference type="EMBL" id="RXQ97718.1"/>
    </source>
</evidence>
<dbReference type="SUPFAM" id="SSF53187">
    <property type="entry name" value="Zn-dependent exopeptidases"/>
    <property type="match status" value="1"/>
</dbReference>
<comment type="caution">
    <text evidence="4">The sequence shown here is derived from an EMBL/GenBank/DDBJ whole genome shotgun (WGS) entry which is preliminary data.</text>
</comment>
<dbReference type="GO" id="GO:0019877">
    <property type="term" value="P:diaminopimelate biosynthetic process"/>
    <property type="evidence" value="ECO:0007669"/>
    <property type="project" value="UniProtKB-ARBA"/>
</dbReference>
<keyword evidence="2" id="KW-0479">Metal-binding</keyword>
<dbReference type="InterPro" id="IPR002933">
    <property type="entry name" value="Peptidase_M20"/>
</dbReference>
<evidence type="ECO:0000259" key="3">
    <source>
        <dbReference type="Pfam" id="PF07687"/>
    </source>
</evidence>
<dbReference type="GO" id="GO:0046872">
    <property type="term" value="F:metal ion binding"/>
    <property type="evidence" value="ECO:0007669"/>
    <property type="project" value="UniProtKB-KW"/>
</dbReference>
<dbReference type="GO" id="GO:0050118">
    <property type="term" value="F:N-acetyldiaminopimelate deacetylase activity"/>
    <property type="evidence" value="ECO:0007669"/>
    <property type="project" value="UniProtKB-ARBA"/>
</dbReference>
<reference evidence="4 5" key="1">
    <citation type="submission" date="2019-01" db="EMBL/GenBank/DDBJ databases">
        <title>Ancylomarina salipaludis sp. nov., isolated from a salt marsh.</title>
        <authorList>
            <person name="Yoon J.-H."/>
        </authorList>
    </citation>
    <scope>NUCLEOTIDE SEQUENCE [LARGE SCALE GENOMIC DNA]</scope>
    <source>
        <strain evidence="4 5">SHSM-M15</strain>
    </source>
</reference>
<comment type="cofactor">
    <cofactor evidence="2">
        <name>Mn(2+)</name>
        <dbReference type="ChEBI" id="CHEBI:29035"/>
    </cofactor>
    <text evidence="2">The Mn(2+) ion enhances activity.</text>
</comment>
<feature type="domain" description="Peptidase M20 dimerisation" evidence="3">
    <location>
        <begin position="195"/>
        <end position="288"/>
    </location>
</feature>
<feature type="binding site" evidence="2">
    <location>
        <position position="143"/>
    </location>
    <ligand>
        <name>Mn(2+)</name>
        <dbReference type="ChEBI" id="CHEBI:29035"/>
        <label>2</label>
    </ligand>
</feature>
<dbReference type="Pfam" id="PF01546">
    <property type="entry name" value="Peptidase_M20"/>
    <property type="match status" value="1"/>
</dbReference>
<evidence type="ECO:0000256" key="2">
    <source>
        <dbReference type="PIRSR" id="PIRSR005962-1"/>
    </source>
</evidence>
<keyword evidence="1 4" id="KW-0378">Hydrolase</keyword>
<dbReference type="InterPro" id="IPR011650">
    <property type="entry name" value="Peptidase_M20_dimer"/>
</dbReference>
<name>A0A4Q1JR83_9BACT</name>
<gene>
    <name evidence="4" type="ORF">EO244_02205</name>
</gene>
<keyword evidence="2" id="KW-0464">Manganese</keyword>
<dbReference type="InterPro" id="IPR036264">
    <property type="entry name" value="Bact_exopeptidase_dim_dom"/>
</dbReference>
<dbReference type="NCBIfam" id="TIGR01891">
    <property type="entry name" value="amidohydrolases"/>
    <property type="match status" value="1"/>
</dbReference>
<proteinExistence type="predicted"/>
<dbReference type="Pfam" id="PF07687">
    <property type="entry name" value="M20_dimer"/>
    <property type="match status" value="1"/>
</dbReference>
<feature type="binding site" evidence="2">
    <location>
        <position position="109"/>
    </location>
    <ligand>
        <name>Mn(2+)</name>
        <dbReference type="ChEBI" id="CHEBI:29035"/>
        <label>2</label>
    </ligand>
</feature>
<dbReference type="SUPFAM" id="SSF55031">
    <property type="entry name" value="Bacterial exopeptidase dimerisation domain"/>
    <property type="match status" value="1"/>
</dbReference>
<feature type="binding site" evidence="2">
    <location>
        <position position="169"/>
    </location>
    <ligand>
        <name>Mn(2+)</name>
        <dbReference type="ChEBI" id="CHEBI:29035"/>
        <label>2</label>
    </ligand>
</feature>
<dbReference type="OrthoDB" id="9776731at2"/>
<organism evidence="4 5">
    <name type="scientific">Ancylomarina salipaludis</name>
    <dbReference type="NCBI Taxonomy" id="2501299"/>
    <lineage>
        <taxon>Bacteria</taxon>
        <taxon>Pseudomonadati</taxon>
        <taxon>Bacteroidota</taxon>
        <taxon>Bacteroidia</taxon>
        <taxon>Marinilabiliales</taxon>
        <taxon>Marinifilaceae</taxon>
        <taxon>Ancylomarina</taxon>
    </lineage>
</organism>
<dbReference type="Gene3D" id="3.30.70.360">
    <property type="match status" value="1"/>
</dbReference>
<feature type="binding site" evidence="2">
    <location>
        <position position="365"/>
    </location>
    <ligand>
        <name>Mn(2+)</name>
        <dbReference type="ChEBI" id="CHEBI:29035"/>
        <label>2</label>
    </ligand>
</feature>
<dbReference type="PANTHER" id="PTHR11014">
    <property type="entry name" value="PEPTIDASE M20 FAMILY MEMBER"/>
    <property type="match status" value="1"/>
</dbReference>
<keyword evidence="5" id="KW-1185">Reference proteome</keyword>
<sequence length="395" mass="43962">MEQIINKIKELSHSYLEEIKDIRAHLHQYPELSFEEFKTSAFIQEKLDEYGISYKSGFVKTGIVGTIEGKNPNKKVLALRADMDALPVTENDSHSICSKNTGVMHACGHDMHMASLLGTAKILQELKNEWEGTVLIIFQPGEELLPGGARMMMEEGALTPQPDLIMAQHVLPDMESGHVGFREGMYMASGDEIYLKIKGKGGHGAMPHRCDDTVLIASHIVVALQQIVSRRADIRIPTVLSFGRMIAEGATNIIPQEVNIAGTFRTMDEKWRAEAKRLITEIAQNTAKGMGAVCEVDIKHGYPYLVNHIGHTRSAKSAATAYLTSEKVEDMDIRMTTEDFGFYSQKYPACFYRFGVKKDKSGGLHTSNFEAEDQSLETSMGTMAYLAMDFLNKSE</sequence>
<dbReference type="InterPro" id="IPR017439">
    <property type="entry name" value="Amidohydrolase"/>
</dbReference>
<dbReference type="Gene3D" id="3.40.630.10">
    <property type="entry name" value="Zn peptidases"/>
    <property type="match status" value="1"/>
</dbReference>
<accession>A0A4Q1JR83</accession>
<dbReference type="RefSeq" id="WP_129252482.1">
    <property type="nucleotide sequence ID" value="NZ_SAXA01000001.1"/>
</dbReference>
<dbReference type="EMBL" id="SAXA01000001">
    <property type="protein sequence ID" value="RXQ97718.1"/>
    <property type="molecule type" value="Genomic_DNA"/>
</dbReference>